<gene>
    <name evidence="1" type="ORF">BU16DRAFT_559544</name>
</gene>
<dbReference type="EMBL" id="MU004186">
    <property type="protein sequence ID" value="KAF2497817.1"/>
    <property type="molecule type" value="Genomic_DNA"/>
</dbReference>
<sequence length="156" mass="16974">MPLQSLRNYIQQSPSVLLIILIPVPAALSNITGTDGMATLVLSLIYFALGATVQELTALEADEPAVDEPANVEEISAKEAGSKVDAKMEELESTIDMLRWDGRRLRRQRDNIWKAVDILDCESGAASGSSYGKRDDEGKGTIAKRVKRVLSIVEGM</sequence>
<evidence type="ECO:0000313" key="1">
    <source>
        <dbReference type="EMBL" id="KAF2497817.1"/>
    </source>
</evidence>
<dbReference type="AlphaFoldDB" id="A0A6A6R350"/>
<accession>A0A6A6R350</accession>
<dbReference type="Proteomes" id="UP000799750">
    <property type="component" value="Unassembled WGS sequence"/>
</dbReference>
<organism evidence="1 2">
    <name type="scientific">Lophium mytilinum</name>
    <dbReference type="NCBI Taxonomy" id="390894"/>
    <lineage>
        <taxon>Eukaryota</taxon>
        <taxon>Fungi</taxon>
        <taxon>Dikarya</taxon>
        <taxon>Ascomycota</taxon>
        <taxon>Pezizomycotina</taxon>
        <taxon>Dothideomycetes</taxon>
        <taxon>Pleosporomycetidae</taxon>
        <taxon>Mytilinidiales</taxon>
        <taxon>Mytilinidiaceae</taxon>
        <taxon>Lophium</taxon>
    </lineage>
</organism>
<protein>
    <submittedName>
        <fullName evidence="1">Uncharacterized protein</fullName>
    </submittedName>
</protein>
<evidence type="ECO:0000313" key="2">
    <source>
        <dbReference type="Proteomes" id="UP000799750"/>
    </source>
</evidence>
<proteinExistence type="predicted"/>
<name>A0A6A6R350_9PEZI</name>
<keyword evidence="2" id="KW-1185">Reference proteome</keyword>
<reference evidence="1" key="1">
    <citation type="journal article" date="2020" name="Stud. Mycol.">
        <title>101 Dothideomycetes genomes: a test case for predicting lifestyles and emergence of pathogens.</title>
        <authorList>
            <person name="Haridas S."/>
            <person name="Albert R."/>
            <person name="Binder M."/>
            <person name="Bloem J."/>
            <person name="Labutti K."/>
            <person name="Salamov A."/>
            <person name="Andreopoulos B."/>
            <person name="Baker S."/>
            <person name="Barry K."/>
            <person name="Bills G."/>
            <person name="Bluhm B."/>
            <person name="Cannon C."/>
            <person name="Castanera R."/>
            <person name="Culley D."/>
            <person name="Daum C."/>
            <person name="Ezra D."/>
            <person name="Gonzalez J."/>
            <person name="Henrissat B."/>
            <person name="Kuo A."/>
            <person name="Liang C."/>
            <person name="Lipzen A."/>
            <person name="Lutzoni F."/>
            <person name="Magnuson J."/>
            <person name="Mondo S."/>
            <person name="Nolan M."/>
            <person name="Ohm R."/>
            <person name="Pangilinan J."/>
            <person name="Park H.-J."/>
            <person name="Ramirez L."/>
            <person name="Alfaro M."/>
            <person name="Sun H."/>
            <person name="Tritt A."/>
            <person name="Yoshinaga Y."/>
            <person name="Zwiers L.-H."/>
            <person name="Turgeon B."/>
            <person name="Goodwin S."/>
            <person name="Spatafora J."/>
            <person name="Crous P."/>
            <person name="Grigoriev I."/>
        </authorList>
    </citation>
    <scope>NUCLEOTIDE SEQUENCE</scope>
    <source>
        <strain evidence="1">CBS 269.34</strain>
    </source>
</reference>